<dbReference type="SMART" id="SM00448">
    <property type="entry name" value="REC"/>
    <property type="match status" value="1"/>
</dbReference>
<gene>
    <name evidence="2" type="ORF">POT9AD_4301</name>
</gene>
<dbReference type="GO" id="GO:0000160">
    <property type="term" value="P:phosphorelay signal transduction system"/>
    <property type="evidence" value="ECO:0007669"/>
    <property type="project" value="InterPro"/>
</dbReference>
<keyword evidence="1" id="KW-0597">Phosphoprotein</keyword>
<name>A0A653B9C6_ECTOL</name>
<dbReference type="Pfam" id="PF00072">
    <property type="entry name" value="Response_reg"/>
    <property type="match status" value="1"/>
</dbReference>
<accession>A0A653B9C6</accession>
<dbReference type="PROSITE" id="PS50110">
    <property type="entry name" value="RESPONSE_REGULATORY"/>
    <property type="match status" value="1"/>
</dbReference>
<dbReference type="SUPFAM" id="SSF52172">
    <property type="entry name" value="CheY-like"/>
    <property type="match status" value="1"/>
</dbReference>
<dbReference type="InterPro" id="IPR001789">
    <property type="entry name" value="Sig_transdc_resp-reg_receiver"/>
</dbReference>
<dbReference type="PANTHER" id="PTHR44591">
    <property type="entry name" value="STRESS RESPONSE REGULATOR PROTEIN 1"/>
    <property type="match status" value="1"/>
</dbReference>
<dbReference type="Gene3D" id="3.40.50.2300">
    <property type="match status" value="1"/>
</dbReference>
<protein>
    <submittedName>
        <fullName evidence="2">Uncharacterized protein</fullName>
    </submittedName>
</protein>
<sequence length="194" mass="21929">MLDFKTGFRRHITGPWTPIKTPSTSYSTPQHLYQIITQLYLGILLRLSRQRIFQIRQEPPRVSYRMQKTNTRNNAVIAVVDDDESLRTALESLLRASGYQAYIYSGAREFLDSEYLELASCLISDVQMPGMCGVELLEALRNRGLNTPVIFITAYPGERPYIGAEIPGVIACLPKPFEAEQLLDCIEVALDLNS</sequence>
<dbReference type="InterPro" id="IPR011006">
    <property type="entry name" value="CheY-like_superfamily"/>
</dbReference>
<dbReference type="PANTHER" id="PTHR44591:SF25">
    <property type="entry name" value="CHEMOTAXIS TWO-COMPONENT RESPONSE REGULATOR"/>
    <property type="match status" value="1"/>
</dbReference>
<dbReference type="EMBL" id="LR130779">
    <property type="protein sequence ID" value="VDN65276.1"/>
    <property type="molecule type" value="Genomic_DNA"/>
</dbReference>
<reference evidence="2" key="1">
    <citation type="submission" date="2018-11" db="EMBL/GenBank/DDBJ databases">
        <authorList>
            <consortium name="Genoscope - CEA"/>
            <person name="William W."/>
        </authorList>
    </citation>
    <scope>NUCLEOTIDE SEQUENCE [LARGE SCALE GENOMIC DNA]</scope>
    <source>
        <strain evidence="2">T9AD</strain>
    </source>
</reference>
<organism evidence="2">
    <name type="scientific">Ectopseudomonas oleovorans</name>
    <name type="common">Pseudomonas oleovorans</name>
    <dbReference type="NCBI Taxonomy" id="301"/>
    <lineage>
        <taxon>Bacteria</taxon>
        <taxon>Pseudomonadati</taxon>
        <taxon>Pseudomonadota</taxon>
        <taxon>Gammaproteobacteria</taxon>
        <taxon>Pseudomonadales</taxon>
        <taxon>Pseudomonadaceae</taxon>
        <taxon>Ectopseudomonas</taxon>
    </lineage>
</organism>
<evidence type="ECO:0000313" key="2">
    <source>
        <dbReference type="EMBL" id="VDN65276.1"/>
    </source>
</evidence>
<dbReference type="AlphaFoldDB" id="A0A653B9C6"/>
<proteinExistence type="predicted"/>
<dbReference type="InterPro" id="IPR050595">
    <property type="entry name" value="Bact_response_regulator"/>
</dbReference>
<evidence type="ECO:0000256" key="1">
    <source>
        <dbReference type="ARBA" id="ARBA00022553"/>
    </source>
</evidence>